<reference evidence="1" key="1">
    <citation type="submission" date="2022-07" db="EMBL/GenBank/DDBJ databases">
        <title>Phylogenomic reconstructions and comparative analyses of Kickxellomycotina fungi.</title>
        <authorList>
            <person name="Reynolds N.K."/>
            <person name="Stajich J.E."/>
            <person name="Barry K."/>
            <person name="Grigoriev I.V."/>
            <person name="Crous P."/>
            <person name="Smith M.E."/>
        </authorList>
    </citation>
    <scope>NUCLEOTIDE SEQUENCE</scope>
    <source>
        <strain evidence="1">Benny 63K</strain>
    </source>
</reference>
<gene>
    <name evidence="1" type="ORF">LPJ66_009324</name>
</gene>
<name>A0ACC1I450_9FUNG</name>
<feature type="non-terminal residue" evidence="1">
    <location>
        <position position="1"/>
    </location>
</feature>
<evidence type="ECO:0000313" key="1">
    <source>
        <dbReference type="EMBL" id="KAJ1887046.1"/>
    </source>
</evidence>
<protein>
    <submittedName>
        <fullName evidence="1">Uncharacterized protein</fullName>
    </submittedName>
</protein>
<evidence type="ECO:0000313" key="2">
    <source>
        <dbReference type="Proteomes" id="UP001150581"/>
    </source>
</evidence>
<proteinExistence type="predicted"/>
<accession>A0ACC1I450</accession>
<dbReference type="EMBL" id="JANBPG010002100">
    <property type="protein sequence ID" value="KAJ1887046.1"/>
    <property type="molecule type" value="Genomic_DNA"/>
</dbReference>
<comment type="caution">
    <text evidence="1">The sequence shown here is derived from an EMBL/GenBank/DDBJ whole genome shotgun (WGS) entry which is preliminary data.</text>
</comment>
<organism evidence="1 2">
    <name type="scientific">Kickxella alabastrina</name>
    <dbReference type="NCBI Taxonomy" id="61397"/>
    <lineage>
        <taxon>Eukaryota</taxon>
        <taxon>Fungi</taxon>
        <taxon>Fungi incertae sedis</taxon>
        <taxon>Zoopagomycota</taxon>
        <taxon>Kickxellomycotina</taxon>
        <taxon>Kickxellomycetes</taxon>
        <taxon>Kickxellales</taxon>
        <taxon>Kickxellaceae</taxon>
        <taxon>Kickxella</taxon>
    </lineage>
</organism>
<sequence>WGYAGILSDIQEAVLKRVGESWDIVIDELLYTESKCNQVTGTGCFKSVRVLDRHVKRRILDDIESLLYVMLTVFLYIGPKRINMRAPIYQGIFAGLSALSKVGMMSIEDTYPEYFGVNDS</sequence>
<keyword evidence="2" id="KW-1185">Reference proteome</keyword>
<dbReference type="Proteomes" id="UP001150581">
    <property type="component" value="Unassembled WGS sequence"/>
</dbReference>